<organism evidence="2 3">
    <name type="scientific">Schizophyllum amplum</name>
    <dbReference type="NCBI Taxonomy" id="97359"/>
    <lineage>
        <taxon>Eukaryota</taxon>
        <taxon>Fungi</taxon>
        <taxon>Dikarya</taxon>
        <taxon>Basidiomycota</taxon>
        <taxon>Agaricomycotina</taxon>
        <taxon>Agaricomycetes</taxon>
        <taxon>Agaricomycetidae</taxon>
        <taxon>Agaricales</taxon>
        <taxon>Schizophyllaceae</taxon>
        <taxon>Schizophyllum</taxon>
    </lineage>
</organism>
<evidence type="ECO:0000313" key="2">
    <source>
        <dbReference type="EMBL" id="TRM65368.1"/>
    </source>
</evidence>
<dbReference type="EMBL" id="VDMD01000005">
    <property type="protein sequence ID" value="TRM65368.1"/>
    <property type="molecule type" value="Genomic_DNA"/>
</dbReference>
<dbReference type="STRING" id="97359.A0A550CKR0"/>
<name>A0A550CKR0_9AGAR</name>
<gene>
    <name evidence="2" type="ORF">BD626DRAFT_428516</name>
</gene>
<dbReference type="AlphaFoldDB" id="A0A550CKR0"/>
<reference evidence="2 3" key="1">
    <citation type="journal article" date="2019" name="New Phytol.">
        <title>Comparative genomics reveals unique wood-decay strategies and fruiting body development in the Schizophyllaceae.</title>
        <authorList>
            <person name="Almasi E."/>
            <person name="Sahu N."/>
            <person name="Krizsan K."/>
            <person name="Balint B."/>
            <person name="Kovacs G.M."/>
            <person name="Kiss B."/>
            <person name="Cseklye J."/>
            <person name="Drula E."/>
            <person name="Henrissat B."/>
            <person name="Nagy I."/>
            <person name="Chovatia M."/>
            <person name="Adam C."/>
            <person name="LaButti K."/>
            <person name="Lipzen A."/>
            <person name="Riley R."/>
            <person name="Grigoriev I.V."/>
            <person name="Nagy L.G."/>
        </authorList>
    </citation>
    <scope>NUCLEOTIDE SEQUENCE [LARGE SCALE GENOMIC DNA]</scope>
    <source>
        <strain evidence="2 3">NL-1724</strain>
    </source>
</reference>
<evidence type="ECO:0000313" key="3">
    <source>
        <dbReference type="Proteomes" id="UP000320762"/>
    </source>
</evidence>
<dbReference type="InterPro" id="IPR056279">
    <property type="entry name" value="Aip3p_Bud6_N"/>
</dbReference>
<dbReference type="Proteomes" id="UP000320762">
    <property type="component" value="Unassembled WGS sequence"/>
</dbReference>
<dbReference type="OrthoDB" id="783096at2759"/>
<comment type="caution">
    <text evidence="2">The sequence shown here is derived from an EMBL/GenBank/DDBJ whole genome shotgun (WGS) entry which is preliminary data.</text>
</comment>
<accession>A0A550CKR0</accession>
<evidence type="ECO:0000259" key="1">
    <source>
        <dbReference type="Pfam" id="PF23153"/>
    </source>
</evidence>
<keyword evidence="3" id="KW-1185">Reference proteome</keyword>
<proteinExistence type="predicted"/>
<dbReference type="Pfam" id="PF23153">
    <property type="entry name" value="Aip3p_Bud6_N"/>
    <property type="match status" value="1"/>
</dbReference>
<protein>
    <recommendedName>
        <fullName evidence="1">Aip3p/Bud6 N-terminal domain-containing protein</fullName>
    </recommendedName>
</protein>
<feature type="domain" description="Aip3p/Bud6 N-terminal" evidence="1">
    <location>
        <begin position="8"/>
        <end position="115"/>
    </location>
</feature>
<sequence length="126" mass="14349">MAQTAAGHAVHQLLLSVRGLLEALRQWSEQRMDETDVSDAYVHFGNNFNATITEFRALRIDMDDLLIVPDELRGHLEQCLAEEPSPRALDGFLPPVNMTMKKLLQGLADRQPLYRQVLPQARRMPK</sequence>